<evidence type="ECO:0000313" key="3">
    <source>
        <dbReference type="EMBL" id="PWR75379.1"/>
    </source>
</evidence>
<evidence type="ECO:0000259" key="2">
    <source>
        <dbReference type="Pfam" id="PF20501"/>
    </source>
</evidence>
<protein>
    <recommendedName>
        <fullName evidence="2">MrpA C-terminal/MbhE domain-containing protein</fullName>
    </recommendedName>
</protein>
<gene>
    <name evidence="3" type="ORF">DLD82_04380</name>
</gene>
<accession>A0A2V2N6B6</accession>
<feature type="transmembrane region" description="Helical" evidence="1">
    <location>
        <begin position="65"/>
        <end position="84"/>
    </location>
</feature>
<keyword evidence="1" id="KW-0812">Transmembrane</keyword>
<reference evidence="3 4" key="1">
    <citation type="submission" date="2018-05" db="EMBL/GenBank/DDBJ databases">
        <title>Draft genome of Methanospirillum stamsii Pt1.</title>
        <authorList>
            <person name="Dueholm M.S."/>
            <person name="Nielsen P.H."/>
            <person name="Bakmann L.F."/>
            <person name="Otzen D.E."/>
        </authorList>
    </citation>
    <scope>NUCLEOTIDE SEQUENCE [LARGE SCALE GENOMIC DNA]</scope>
    <source>
        <strain evidence="3 4">Pt1</strain>
    </source>
</reference>
<dbReference type="Pfam" id="PF20501">
    <property type="entry name" value="MbhE"/>
    <property type="match status" value="1"/>
</dbReference>
<organism evidence="3 4">
    <name type="scientific">Methanospirillum stamsii</name>
    <dbReference type="NCBI Taxonomy" id="1277351"/>
    <lineage>
        <taxon>Archaea</taxon>
        <taxon>Methanobacteriati</taxon>
        <taxon>Methanobacteriota</taxon>
        <taxon>Stenosarchaea group</taxon>
        <taxon>Methanomicrobia</taxon>
        <taxon>Methanomicrobiales</taxon>
        <taxon>Methanospirillaceae</taxon>
        <taxon>Methanospirillum</taxon>
    </lineage>
</organism>
<keyword evidence="1" id="KW-0472">Membrane</keyword>
<evidence type="ECO:0000313" key="4">
    <source>
        <dbReference type="Proteomes" id="UP000245934"/>
    </source>
</evidence>
<dbReference type="EMBL" id="QGMZ01000010">
    <property type="protein sequence ID" value="PWR75379.1"/>
    <property type="molecule type" value="Genomic_DNA"/>
</dbReference>
<keyword evidence="4" id="KW-1185">Reference proteome</keyword>
<dbReference type="OrthoDB" id="371891at2157"/>
<dbReference type="AlphaFoldDB" id="A0A2V2N6B6"/>
<comment type="caution">
    <text evidence="3">The sequence shown here is derived from an EMBL/GenBank/DDBJ whole genome shotgun (WGS) entry which is preliminary data.</text>
</comment>
<dbReference type="GeneID" id="97609702"/>
<dbReference type="PANTHER" id="PTHR43373:SF1">
    <property type="entry name" value="NA(+)_H(+) ANTIPORTER SUBUNIT A"/>
    <property type="match status" value="1"/>
</dbReference>
<proteinExistence type="predicted"/>
<dbReference type="Proteomes" id="UP000245934">
    <property type="component" value="Unassembled WGS sequence"/>
</dbReference>
<dbReference type="InterPro" id="IPR046806">
    <property type="entry name" value="MrpA_C/MbhE"/>
</dbReference>
<dbReference type="InterPro" id="IPR050616">
    <property type="entry name" value="CPA3_Na-H_Antiporter_A"/>
</dbReference>
<dbReference type="PANTHER" id="PTHR43373">
    <property type="entry name" value="NA(+)/H(+) ANTIPORTER SUBUNIT"/>
    <property type="match status" value="1"/>
</dbReference>
<dbReference type="RefSeq" id="WP_109939898.1">
    <property type="nucleotide sequence ID" value="NZ_CP176366.1"/>
</dbReference>
<feature type="domain" description="MrpA C-terminal/MbhE" evidence="2">
    <location>
        <begin position="4"/>
        <end position="85"/>
    </location>
</feature>
<sequence length="94" mass="10370">MRTVVAGITLVVLAVALLYAAVSIPFGNPAMSDMDDYFITNGQEQTGANNIVTSIVFDYRGFDTLGEACVLFTAVFGVSVLFRLRKKEEDYEYE</sequence>
<name>A0A2V2N6B6_9EURY</name>
<evidence type="ECO:0000256" key="1">
    <source>
        <dbReference type="SAM" id="Phobius"/>
    </source>
</evidence>
<keyword evidence="1" id="KW-1133">Transmembrane helix</keyword>